<organism evidence="2 3">
    <name type="scientific">Microbacterium arthrosphaerae</name>
    <dbReference type="NCBI Taxonomy" id="792652"/>
    <lineage>
        <taxon>Bacteria</taxon>
        <taxon>Bacillati</taxon>
        <taxon>Actinomycetota</taxon>
        <taxon>Actinomycetes</taxon>
        <taxon>Micrococcales</taxon>
        <taxon>Microbacteriaceae</taxon>
        <taxon>Microbacterium</taxon>
    </lineage>
</organism>
<keyword evidence="3" id="KW-1185">Reference proteome</keyword>
<evidence type="ECO:0000313" key="2">
    <source>
        <dbReference type="EMBL" id="MDW4573692.1"/>
    </source>
</evidence>
<feature type="region of interest" description="Disordered" evidence="1">
    <location>
        <begin position="1"/>
        <end position="47"/>
    </location>
</feature>
<evidence type="ECO:0000256" key="1">
    <source>
        <dbReference type="SAM" id="MobiDB-lite"/>
    </source>
</evidence>
<proteinExistence type="predicted"/>
<accession>A0ABU4H2X4</accession>
<comment type="caution">
    <text evidence="2">The sequence shown here is derived from an EMBL/GenBank/DDBJ whole genome shotgun (WGS) entry which is preliminary data.</text>
</comment>
<evidence type="ECO:0000313" key="3">
    <source>
        <dbReference type="Proteomes" id="UP001283109"/>
    </source>
</evidence>
<sequence>MTAREEEQNTQGVADQNAEADTASGGAPEPPDTTDSDGTPFENPSGG</sequence>
<dbReference type="Proteomes" id="UP001283109">
    <property type="component" value="Unassembled WGS sequence"/>
</dbReference>
<dbReference type="RefSeq" id="WP_318354212.1">
    <property type="nucleotide sequence ID" value="NZ_JAWQEV010000004.1"/>
</dbReference>
<dbReference type="EMBL" id="JAWQEV010000004">
    <property type="protein sequence ID" value="MDW4573692.1"/>
    <property type="molecule type" value="Genomic_DNA"/>
</dbReference>
<gene>
    <name evidence="2" type="ORF">R8Z58_13005</name>
</gene>
<reference evidence="2 3" key="1">
    <citation type="submission" date="2023-11" db="EMBL/GenBank/DDBJ databases">
        <title>Draft genome sequence of Microbacterium arthrosphaerae JCM 30492.</title>
        <authorList>
            <person name="Zhang G."/>
            <person name="Ding Y."/>
        </authorList>
    </citation>
    <scope>NUCLEOTIDE SEQUENCE [LARGE SCALE GENOMIC DNA]</scope>
    <source>
        <strain evidence="2 3">JCM 30492</strain>
    </source>
</reference>
<protein>
    <submittedName>
        <fullName evidence="2">Uncharacterized protein</fullName>
    </submittedName>
</protein>
<name>A0ABU4H2X4_9MICO</name>